<dbReference type="AlphaFoldDB" id="A0A0C9UJ91"/>
<comment type="subcellular location">
    <subcellularLocation>
        <location evidence="1">Mitochondrion membrane</location>
        <topology evidence="1">Multi-pass membrane protein</topology>
    </subcellularLocation>
</comment>
<dbReference type="InterPro" id="IPR002067">
    <property type="entry name" value="MCP"/>
</dbReference>
<dbReference type="HOGENOM" id="CLU_015166_5_1_1"/>
<organism evidence="11 12">
    <name type="scientific">Sphaerobolus stellatus (strain SS14)</name>
    <dbReference type="NCBI Taxonomy" id="990650"/>
    <lineage>
        <taxon>Eukaryota</taxon>
        <taxon>Fungi</taxon>
        <taxon>Dikarya</taxon>
        <taxon>Basidiomycota</taxon>
        <taxon>Agaricomycotina</taxon>
        <taxon>Agaricomycetes</taxon>
        <taxon>Phallomycetidae</taxon>
        <taxon>Geastrales</taxon>
        <taxon>Sphaerobolaceae</taxon>
        <taxon>Sphaerobolus</taxon>
    </lineage>
</organism>
<keyword evidence="7" id="KW-0496">Mitochondrion</keyword>
<evidence type="ECO:0000256" key="7">
    <source>
        <dbReference type="ARBA" id="ARBA00023128"/>
    </source>
</evidence>
<evidence type="ECO:0000256" key="6">
    <source>
        <dbReference type="ARBA" id="ARBA00022989"/>
    </source>
</evidence>
<keyword evidence="12" id="KW-1185">Reference proteome</keyword>
<reference evidence="11 12" key="1">
    <citation type="submission" date="2014-06" db="EMBL/GenBank/DDBJ databases">
        <title>Evolutionary Origins and Diversification of the Mycorrhizal Mutualists.</title>
        <authorList>
            <consortium name="DOE Joint Genome Institute"/>
            <consortium name="Mycorrhizal Genomics Consortium"/>
            <person name="Kohler A."/>
            <person name="Kuo A."/>
            <person name="Nagy L.G."/>
            <person name="Floudas D."/>
            <person name="Copeland A."/>
            <person name="Barry K.W."/>
            <person name="Cichocki N."/>
            <person name="Veneault-Fourrey C."/>
            <person name="LaButti K."/>
            <person name="Lindquist E.A."/>
            <person name="Lipzen A."/>
            <person name="Lundell T."/>
            <person name="Morin E."/>
            <person name="Murat C."/>
            <person name="Riley R."/>
            <person name="Ohm R."/>
            <person name="Sun H."/>
            <person name="Tunlid A."/>
            <person name="Henrissat B."/>
            <person name="Grigoriev I.V."/>
            <person name="Hibbett D.S."/>
            <person name="Martin F."/>
        </authorList>
    </citation>
    <scope>NUCLEOTIDE SEQUENCE [LARGE SCALE GENOMIC DNA]</scope>
    <source>
        <strain evidence="11 12">SS14</strain>
    </source>
</reference>
<evidence type="ECO:0000313" key="11">
    <source>
        <dbReference type="EMBL" id="KIJ34924.1"/>
    </source>
</evidence>
<evidence type="ECO:0000256" key="3">
    <source>
        <dbReference type="ARBA" id="ARBA00022448"/>
    </source>
</evidence>
<evidence type="ECO:0000256" key="1">
    <source>
        <dbReference type="ARBA" id="ARBA00004225"/>
    </source>
</evidence>
<keyword evidence="4 9" id="KW-0812">Transmembrane</keyword>
<dbReference type="GO" id="GO:0006843">
    <property type="term" value="P:mitochondrial citrate transmembrane transport"/>
    <property type="evidence" value="ECO:0007669"/>
    <property type="project" value="TreeGrafter"/>
</dbReference>
<dbReference type="PRINTS" id="PR00926">
    <property type="entry name" value="MITOCARRIER"/>
</dbReference>
<dbReference type="InterPro" id="IPR018108">
    <property type="entry name" value="MCP_transmembrane"/>
</dbReference>
<dbReference type="Proteomes" id="UP000054279">
    <property type="component" value="Unassembled WGS sequence"/>
</dbReference>
<feature type="repeat" description="Solcar" evidence="9">
    <location>
        <begin position="6"/>
        <end position="89"/>
    </location>
</feature>
<dbReference type="PANTHER" id="PTHR45788">
    <property type="entry name" value="SUCCINATE/FUMARATE MITOCHONDRIAL TRANSPORTER-RELATED"/>
    <property type="match status" value="1"/>
</dbReference>
<evidence type="ECO:0000256" key="2">
    <source>
        <dbReference type="ARBA" id="ARBA00006375"/>
    </source>
</evidence>
<evidence type="ECO:0000313" key="12">
    <source>
        <dbReference type="Proteomes" id="UP000054279"/>
    </source>
</evidence>
<evidence type="ECO:0000256" key="5">
    <source>
        <dbReference type="ARBA" id="ARBA00022737"/>
    </source>
</evidence>
<dbReference type="EMBL" id="KN837194">
    <property type="protein sequence ID" value="KIJ34924.1"/>
    <property type="molecule type" value="Genomic_DNA"/>
</dbReference>
<dbReference type="Gene3D" id="1.50.40.10">
    <property type="entry name" value="Mitochondrial carrier domain"/>
    <property type="match status" value="1"/>
</dbReference>
<feature type="repeat" description="Solcar" evidence="9">
    <location>
        <begin position="100"/>
        <end position="186"/>
    </location>
</feature>
<dbReference type="FunFam" id="1.50.40.10:FF:000007">
    <property type="entry name" value="Mitochondrial tricarboxylate transport protein-like"/>
    <property type="match status" value="1"/>
</dbReference>
<dbReference type="PANTHER" id="PTHR45788:SF4">
    <property type="entry name" value="TRICARBOXYLATE TRANSPORT PROTEIN, MITOCHONDRIAL"/>
    <property type="match status" value="1"/>
</dbReference>
<proteinExistence type="inferred from homology"/>
<feature type="repeat" description="Solcar" evidence="9">
    <location>
        <begin position="196"/>
        <end position="280"/>
    </location>
</feature>
<keyword evidence="3 10" id="KW-0813">Transport</keyword>
<dbReference type="Pfam" id="PF00153">
    <property type="entry name" value="Mito_carr"/>
    <property type="match status" value="3"/>
</dbReference>
<evidence type="ECO:0000256" key="9">
    <source>
        <dbReference type="PROSITE-ProRule" id="PRU00282"/>
    </source>
</evidence>
<evidence type="ECO:0000256" key="10">
    <source>
        <dbReference type="RuleBase" id="RU000488"/>
    </source>
</evidence>
<gene>
    <name evidence="11" type="ORF">M422DRAFT_76358</name>
</gene>
<protein>
    <submittedName>
        <fullName evidence="11">Uncharacterized protein</fullName>
    </submittedName>
</protein>
<dbReference type="InterPro" id="IPR049563">
    <property type="entry name" value="TXTP-like"/>
</dbReference>
<comment type="similarity">
    <text evidence="2 10">Belongs to the mitochondrial carrier (TC 2.A.29) family.</text>
</comment>
<evidence type="ECO:0000256" key="8">
    <source>
        <dbReference type="ARBA" id="ARBA00023136"/>
    </source>
</evidence>
<dbReference type="SUPFAM" id="SSF103506">
    <property type="entry name" value="Mitochondrial carrier"/>
    <property type="match status" value="1"/>
</dbReference>
<keyword evidence="6" id="KW-1133">Transmembrane helix</keyword>
<accession>A0A0C9UJ91</accession>
<keyword evidence="5" id="KW-0677">Repeat</keyword>
<dbReference type="InterPro" id="IPR023395">
    <property type="entry name" value="MCP_dom_sf"/>
</dbReference>
<keyword evidence="8 9" id="KW-0472">Membrane</keyword>
<dbReference type="PROSITE" id="PS50920">
    <property type="entry name" value="SOLCAR"/>
    <property type="match status" value="3"/>
</dbReference>
<dbReference type="GO" id="GO:0071913">
    <property type="term" value="F:citrate secondary active transmembrane transporter activity"/>
    <property type="evidence" value="ECO:0007669"/>
    <property type="project" value="TreeGrafter"/>
</dbReference>
<name>A0A0C9UJ91_SPHS4</name>
<dbReference type="OrthoDB" id="44467at2759"/>
<evidence type="ECO:0000256" key="4">
    <source>
        <dbReference type="ARBA" id="ARBA00022692"/>
    </source>
</evidence>
<sequence>MASKKENPLHSLIAGASAGSVEALVTYPSDFVKTRSQFSGSTEGPLDVIKNTLRNKGFFGLYSGATALIIGNGVKSAVRFTTYDHIKHLLADENGKLTPGRNVLAGLGAGTCEAIIAVTPSETIKTKMVQDARRPDPQYRGLIHGVGQIIKNEGITGVYRGLIPVIMKQGTNSAVRFTSYQTLKQFIQGNEPDKRLSSTTTFAIGGVAGLITTYASQPFDVIKTRMQSLEAKTAYRNTLHCAYRTFTEEGILRFWAGTTPRLVRLILAGGIQFSTYEASL</sequence>
<dbReference type="GO" id="GO:0031966">
    <property type="term" value="C:mitochondrial membrane"/>
    <property type="evidence" value="ECO:0007669"/>
    <property type="project" value="UniProtKB-SubCell"/>
</dbReference>